<organism evidence="3 4">
    <name type="scientific">Effrenium voratum</name>
    <dbReference type="NCBI Taxonomy" id="2562239"/>
    <lineage>
        <taxon>Eukaryota</taxon>
        <taxon>Sar</taxon>
        <taxon>Alveolata</taxon>
        <taxon>Dinophyceae</taxon>
        <taxon>Suessiales</taxon>
        <taxon>Symbiodiniaceae</taxon>
        <taxon>Effrenium</taxon>
    </lineage>
</organism>
<comment type="caution">
    <text evidence="3">The sequence shown here is derived from an EMBL/GenBank/DDBJ whole genome shotgun (WGS) entry which is preliminary data.</text>
</comment>
<accession>A0AA36J9P6</accession>
<feature type="region of interest" description="Disordered" evidence="1">
    <location>
        <begin position="513"/>
        <end position="630"/>
    </location>
</feature>
<feature type="chain" id="PRO_5041425858" evidence="2">
    <location>
        <begin position="22"/>
        <end position="2381"/>
    </location>
</feature>
<keyword evidence="4" id="KW-1185">Reference proteome</keyword>
<feature type="region of interest" description="Disordered" evidence="1">
    <location>
        <begin position="1347"/>
        <end position="1472"/>
    </location>
</feature>
<feature type="compositionally biased region" description="Low complexity" evidence="1">
    <location>
        <begin position="2350"/>
        <end position="2362"/>
    </location>
</feature>
<feature type="compositionally biased region" description="Low complexity" evidence="1">
    <location>
        <begin position="1368"/>
        <end position="1415"/>
    </location>
</feature>
<dbReference type="EMBL" id="CAUJNA010003443">
    <property type="protein sequence ID" value="CAJ1402198.1"/>
    <property type="molecule type" value="Genomic_DNA"/>
</dbReference>
<evidence type="ECO:0000256" key="2">
    <source>
        <dbReference type="SAM" id="SignalP"/>
    </source>
</evidence>
<gene>
    <name evidence="3" type="ORF">EVOR1521_LOCUS25141</name>
</gene>
<keyword evidence="2" id="KW-0732">Signal</keyword>
<feature type="compositionally biased region" description="Basic residues" evidence="1">
    <location>
        <begin position="1463"/>
        <end position="1472"/>
    </location>
</feature>
<name>A0AA36J9P6_9DINO</name>
<feature type="region of interest" description="Disordered" evidence="1">
    <location>
        <begin position="2283"/>
        <end position="2381"/>
    </location>
</feature>
<evidence type="ECO:0000256" key="1">
    <source>
        <dbReference type="SAM" id="MobiDB-lite"/>
    </source>
</evidence>
<proteinExistence type="predicted"/>
<reference evidence="3" key="1">
    <citation type="submission" date="2023-08" db="EMBL/GenBank/DDBJ databases">
        <authorList>
            <person name="Chen Y."/>
            <person name="Shah S."/>
            <person name="Dougan E. K."/>
            <person name="Thang M."/>
            <person name="Chan C."/>
        </authorList>
    </citation>
    <scope>NUCLEOTIDE SEQUENCE</scope>
</reference>
<sequence>MDGHFRTTMLALLAVLQAASAYETWHMVDIAQVVCPKPVSSKPDAPPFPDYNLGINYTSAMVVDAPHIVSFIRASKQAVKVVFKIEDYYGDEVVPETTVELQELSDAVPSSCTCSNPTIPASVSATFGANYGAQCQAWDEPKCGELWGNVSLGEWCCRPWCYATSDCPDAFQSQAIPGQYFSYAACNTYDPVTPCQWTAIAEANDPCNCKNMGSSFNAAMSSKFPSTYGSQCGSWDMTNCATNYAPDQVDTWCCSSWCYVDKACSSALASLNPGMESVLYWSNNVCQDDPALMVQCPYKPQPNVSDSDTSCACLEETMPSSIVESLGVNASLYADYGKVCGAHDALICDKTYPNAQLGMWCCMSWCWVSETCPTSRASTVWPGHFWSQEKCDMDADAVSSCQYDRACECRGQLPDGTFTDAKFAADYGSSCYAWDNSSCKVTWGSDSDSSWDTSSDHEWCCDAWCYVNESCPIAKKSWLGIGFYFSYETCDDPPATYNEGTDTCDATRRLAGRQLAGRRRSGGGGWSSYSSYSAPRRRAPAAPATSPRRRSYSAPSAYSPRRRAPVSPRRRDVRRRAPPPPVPAPIEARRRTTSMDGNTYTTSPRRRSTDTTLRRRRSEPELPYGYASRPQMMNNYGGTMPMQTPYGYSGYNAVPAQKPANVAMYAAGGAVAGAVVGAGAMYAYNNMYSDSWGDHRRRRIYPFGRPNYCIVTAGGDRNGAFMECQQCYNMYGYSACPSANSCQTAAGCRYTTPQALSRDDLASTGFVPNRFTPPLRVTFTTITGPGINTDPLEGICPPETQAQADLVAQFNKTMSFKPELFLVLTQQQTLALLLCAVTAYAGDTWHMVDVAQVVCPKPTTSDPNAPAFPDYNLGIEYTSAARASFAMDENAPHIVTFIRSSQQAMTLKFRIEDYNGEQVVPETTITLNELSSTVPSTCKCTNPTIPASVSSTFGANYGTQCQAWDNANCGDLWGNVSLGAWCCRPWCYASSDCPDAYQSQAMPGQYFSYAACNSFSPTSPCTWTAVAQQNDPCTCKNKGGIFSDIMKSKFALSYGSECGSWDMQTCATNYRPDQVDLWCCSSWCYVDKECPSAIASLNDGMEGILYWSDNVCQDDAALMVQCPYKPQPNNTNASACECLNETLPDSYLLEKGVNLSLHMGFGAQCAPHDAFLCDTMYPTADHDMWCCHSWCYVAETCPTARASTIWPGHFWSEENCTLDPEVVSACPFSSACECRGALPAGVLSSSFAANYGGACGAWDSVDCKATWGSDVDSDWDTSANHEWCCDSWCYVNESCPIAKKSWLGVGYYWSYETCDDSNATYDEASDTCTTAAHRRRVARRLELEEDADADEEEIGAAPRQLAGRRRSSSSWSSSSSRRRASSSSSFSSFSSSSYRRRSPPTSSTSPRRRSFSAPSGWSPRRRAPVSPRRRDIRRRAPPPPVPAPINTRRRSTSLNGQTYVTTPRRRSTSSTLRRRRTIPVQPYGYSSRPQIMNNYGGTMPYQTSYGYSGYGAYQPGTQQNVAMYAAGGAVGGAVVGAGAMYAYNNMYGDAYGVHRRRYINSYSNMDWCMVTAAGSRNGAFMECRRCYDLYGFSYCPSARSCNTASGCAYTAPQSFNRDDLAATGFLPKSYTFPLRVIFTSITGQGVDTDPVTGICPPQTAAQADLIAQFNKTMSFKPDLFLVLTKQNTLREAGACDTDTTTKCTSSCWIDHSVCTNGICLCQSGYCCLERRELRQSSTGGYGPVLAAPLEGDLRWRERAFFRHCACITEIRPVQLAVCTNLIPEYNVRSQLPWIAWADNTWHLVDVSQVMCPKPTSSDPNAPALPDYKVGIEYTSSIDENSPHIVSFIRASSEAMIVKFRIEDANGEQVVPEITVGLNAVTNTVPSTCKCTNPSIPSSVSSIYGASYGSSCQAWDNANCADLWGDVSLGAWCCRPWCYASRECPDAYQSQAMPGNYFSYAACDSVDPVTPCTWTQEAKKHDPCTCKNRASLFNTAMNSKFPSDYGSSCGAWDMANCAVNYSPDQVDLWCCADWCYVDKECSHAIASLNDGMEGILYWSDNACQDDASRMLQCPYKPTPSTTNEAACQCLGESLPESYLSEKGINVALHAGFGAQCGPHDAFLCEIMYPNADHGMWCCHSWCYVSETCPTARASTIWPAHFWSEENCTLDPEIVSSCQYDSLACECRGKLPAGVLGSSFSENYGSACGAWDMVDCAATWSQNPDSGWSNSANHEWCCDSWCYVNASCPIAKKSWLGNGYYWSYETCDDTDSVYDTASDTCTTSSHRRRVQRRLDGDEGASPRQLAGRRRAPDSSYSSYYPRRRYSSYSSYSPRRRVSPATTTTESSRRRAAGTTTPAATTTASSRRRALQQPPPRRPFAGGL</sequence>
<feature type="compositionally biased region" description="Low complexity" evidence="1">
    <location>
        <begin position="527"/>
        <end position="559"/>
    </location>
</feature>
<evidence type="ECO:0000313" key="4">
    <source>
        <dbReference type="Proteomes" id="UP001178507"/>
    </source>
</evidence>
<feature type="compositionally biased region" description="Low complexity" evidence="1">
    <location>
        <begin position="2311"/>
        <end position="2343"/>
    </location>
</feature>
<feature type="signal peptide" evidence="2">
    <location>
        <begin position="1"/>
        <end position="21"/>
    </location>
</feature>
<dbReference type="Proteomes" id="UP001178507">
    <property type="component" value="Unassembled WGS sequence"/>
</dbReference>
<protein>
    <submittedName>
        <fullName evidence="3">Uncharacterized protein</fullName>
    </submittedName>
</protein>
<evidence type="ECO:0000313" key="3">
    <source>
        <dbReference type="EMBL" id="CAJ1402198.1"/>
    </source>
</evidence>